<reference evidence="2 3" key="1">
    <citation type="submission" date="2018-02" db="EMBL/GenBank/DDBJ databases">
        <title>Corynebacterium alimpuense sp. nov., a marine obligate actinomycete isolated from sediments of Valparaiso bay, Chile.</title>
        <authorList>
            <person name="Claverias F."/>
            <person name="Gonzales-Siles L."/>
            <person name="Salva-Serra F."/>
            <person name="Inganaes E."/>
            <person name="Molin K."/>
            <person name="Cumsille A."/>
            <person name="Undabarrena A."/>
            <person name="Couve E."/>
            <person name="Moore E.R.B."/>
            <person name="Gomila M."/>
            <person name="Camara B."/>
        </authorList>
    </citation>
    <scope>NUCLEOTIDE SEQUENCE [LARGE SCALE GENOMIC DNA]</scope>
    <source>
        <strain evidence="2 3">CCUG 69366</strain>
    </source>
</reference>
<dbReference type="GO" id="GO:0016787">
    <property type="term" value="F:hydrolase activity"/>
    <property type="evidence" value="ECO:0007669"/>
    <property type="project" value="UniProtKB-KW"/>
</dbReference>
<dbReference type="OrthoDB" id="3336932at2"/>
<evidence type="ECO:0000313" key="2">
    <source>
        <dbReference type="EMBL" id="RNE49570.1"/>
    </source>
</evidence>
<sequence>MSILQQVTEWPVDNVAASLIVGDDMESIGDLDHVFELASVTKLLSAYGVLLAVEEGVFELATPLGPEGSTVRHLLAHASGVGFDSRKPQKKVGERRIYSSAGFEILAEAVEQEAGMTFAEYLKLGVFSPLGMDSTELYGPAGHGARSSVTDMSVFAQELLNPQLLHESTLVEAFSVQFPDLEGVVPGFGPQRPNQWGLGFEIRGTKDPHWTGQTMPASLVGHFGVAGTFLWVEPKTKRAMVVLTDRDFGDWAKPLWSKFNDQVWESLDS</sequence>
<comment type="caution">
    <text evidence="2">The sequence shown here is derived from an EMBL/GenBank/DDBJ whole genome shotgun (WGS) entry which is preliminary data.</text>
</comment>
<protein>
    <submittedName>
        <fullName evidence="2">Serine hydrolase</fullName>
    </submittedName>
</protein>
<dbReference type="InterPro" id="IPR050789">
    <property type="entry name" value="Diverse_Enzym_Activities"/>
</dbReference>
<dbReference type="PANTHER" id="PTHR43283:SF15">
    <property type="entry name" value="CONSERVED PROTEIN"/>
    <property type="match status" value="1"/>
</dbReference>
<evidence type="ECO:0000259" key="1">
    <source>
        <dbReference type="Pfam" id="PF00144"/>
    </source>
</evidence>
<dbReference type="Proteomes" id="UP000266975">
    <property type="component" value="Unassembled WGS sequence"/>
</dbReference>
<dbReference type="EMBL" id="PTJO01000003">
    <property type="protein sequence ID" value="RNE49570.1"/>
    <property type="molecule type" value="Genomic_DNA"/>
</dbReference>
<dbReference type="AlphaFoldDB" id="A0A3M8K8R9"/>
<keyword evidence="3" id="KW-1185">Reference proteome</keyword>
<dbReference type="SUPFAM" id="SSF56601">
    <property type="entry name" value="beta-lactamase/transpeptidase-like"/>
    <property type="match status" value="1"/>
</dbReference>
<proteinExistence type="predicted"/>
<dbReference type="Pfam" id="PF00144">
    <property type="entry name" value="Beta-lactamase"/>
    <property type="match status" value="1"/>
</dbReference>
<organism evidence="2 3">
    <name type="scientific">Corynebacterium alimapuense</name>
    <dbReference type="NCBI Taxonomy" id="1576874"/>
    <lineage>
        <taxon>Bacteria</taxon>
        <taxon>Bacillati</taxon>
        <taxon>Actinomycetota</taxon>
        <taxon>Actinomycetes</taxon>
        <taxon>Mycobacteriales</taxon>
        <taxon>Corynebacteriaceae</taxon>
        <taxon>Corynebacterium</taxon>
    </lineage>
</organism>
<feature type="domain" description="Beta-lactamase-related" evidence="1">
    <location>
        <begin position="32"/>
        <end position="249"/>
    </location>
</feature>
<evidence type="ECO:0000313" key="3">
    <source>
        <dbReference type="Proteomes" id="UP000266975"/>
    </source>
</evidence>
<dbReference type="PANTHER" id="PTHR43283">
    <property type="entry name" value="BETA-LACTAMASE-RELATED"/>
    <property type="match status" value="1"/>
</dbReference>
<dbReference type="InterPro" id="IPR012338">
    <property type="entry name" value="Beta-lactam/transpept-like"/>
</dbReference>
<dbReference type="RefSeq" id="WP_123047616.1">
    <property type="nucleotide sequence ID" value="NZ_PTJO01000003.1"/>
</dbReference>
<name>A0A3M8K8R9_9CORY</name>
<keyword evidence="2" id="KW-0378">Hydrolase</keyword>
<dbReference type="Gene3D" id="3.40.710.10">
    <property type="entry name" value="DD-peptidase/beta-lactamase superfamily"/>
    <property type="match status" value="1"/>
</dbReference>
<accession>A0A3M8K8R9</accession>
<dbReference type="InterPro" id="IPR001466">
    <property type="entry name" value="Beta-lactam-related"/>
</dbReference>
<gene>
    <name evidence="2" type="ORF">C5L39_04265</name>
</gene>